<dbReference type="SUPFAM" id="SSF54534">
    <property type="entry name" value="FKBP-like"/>
    <property type="match status" value="1"/>
</dbReference>
<evidence type="ECO:0000256" key="6">
    <source>
        <dbReference type="ARBA" id="ARBA00022618"/>
    </source>
</evidence>
<dbReference type="GO" id="GO:0043022">
    <property type="term" value="F:ribosome binding"/>
    <property type="evidence" value="ECO:0007669"/>
    <property type="project" value="TreeGrafter"/>
</dbReference>
<keyword evidence="8 12" id="KW-0143">Chaperone</keyword>
<keyword evidence="6 12" id="KW-0132">Cell division</keyword>
<dbReference type="NCBIfam" id="TIGR00115">
    <property type="entry name" value="tig"/>
    <property type="match status" value="1"/>
</dbReference>
<dbReference type="Gene3D" id="3.30.70.1050">
    <property type="entry name" value="Trigger factor ribosome-binding domain"/>
    <property type="match status" value="1"/>
</dbReference>
<dbReference type="InterPro" id="IPR001179">
    <property type="entry name" value="PPIase_FKBP_dom"/>
</dbReference>
<dbReference type="Pfam" id="PF00254">
    <property type="entry name" value="FKBP_C"/>
    <property type="match status" value="1"/>
</dbReference>
<dbReference type="Pfam" id="PF05698">
    <property type="entry name" value="Trigger_C"/>
    <property type="match status" value="1"/>
</dbReference>
<dbReference type="InterPro" id="IPR008880">
    <property type="entry name" value="Trigger_fac_C"/>
</dbReference>
<evidence type="ECO:0000256" key="2">
    <source>
        <dbReference type="ARBA" id="ARBA00005464"/>
    </source>
</evidence>
<dbReference type="GO" id="GO:0043335">
    <property type="term" value="P:protein unfolding"/>
    <property type="evidence" value="ECO:0007669"/>
    <property type="project" value="TreeGrafter"/>
</dbReference>
<keyword evidence="17" id="KW-1185">Reference proteome</keyword>
<protein>
    <recommendedName>
        <fullName evidence="4 12">Trigger factor</fullName>
        <shortName evidence="12">TF</shortName>
        <ecNumber evidence="3 12">5.2.1.8</ecNumber>
    </recommendedName>
    <alternativeName>
        <fullName evidence="11 12">PPIase</fullName>
    </alternativeName>
</protein>
<dbReference type="HAMAP" id="MF_00303">
    <property type="entry name" value="Trigger_factor_Tig"/>
    <property type="match status" value="1"/>
</dbReference>
<evidence type="ECO:0000256" key="7">
    <source>
        <dbReference type="ARBA" id="ARBA00023110"/>
    </source>
</evidence>
<dbReference type="EC" id="5.2.1.8" evidence="3 12"/>
<comment type="subcellular location">
    <subcellularLocation>
        <location evidence="12">Cytoplasm</location>
    </subcellularLocation>
    <text evidence="12">About half TF is bound to the ribosome near the polypeptide exit tunnel while the other half is free in the cytoplasm.</text>
</comment>
<dbReference type="AlphaFoldDB" id="A0A194AC57"/>
<dbReference type="GO" id="GO:0003755">
    <property type="term" value="F:peptidyl-prolyl cis-trans isomerase activity"/>
    <property type="evidence" value="ECO:0007669"/>
    <property type="project" value="UniProtKB-UniRule"/>
</dbReference>
<evidence type="ECO:0000256" key="12">
    <source>
        <dbReference type="HAMAP-Rule" id="MF_00303"/>
    </source>
</evidence>
<feature type="domain" description="Trigger factor ribosome-binding bacterial" evidence="14">
    <location>
        <begin position="1"/>
        <end position="147"/>
    </location>
</feature>
<keyword evidence="7 12" id="KW-0697">Rotamase</keyword>
<evidence type="ECO:0000259" key="14">
    <source>
        <dbReference type="Pfam" id="PF05697"/>
    </source>
</evidence>
<keyword evidence="10 12" id="KW-0131">Cell cycle</keyword>
<reference evidence="17" key="1">
    <citation type="submission" date="2016-06" db="EMBL/GenBank/DDBJ databases">
        <title>Draft genome sequence of Desulfoplanes formicivorans strain Pf12B.</title>
        <authorList>
            <person name="Watanabe M."/>
            <person name="Kojima H."/>
            <person name="Fukui M."/>
        </authorList>
    </citation>
    <scope>NUCLEOTIDE SEQUENCE [LARGE SCALE GENOMIC DNA]</scope>
    <source>
        <strain evidence="17">Pf12B</strain>
    </source>
</reference>
<keyword evidence="9 12" id="KW-0413">Isomerase</keyword>
<organism evidence="16 17">
    <name type="scientific">Desulfoplanes formicivorans</name>
    <dbReference type="NCBI Taxonomy" id="1592317"/>
    <lineage>
        <taxon>Bacteria</taxon>
        <taxon>Pseudomonadati</taxon>
        <taxon>Thermodesulfobacteriota</taxon>
        <taxon>Desulfovibrionia</taxon>
        <taxon>Desulfovibrionales</taxon>
        <taxon>Desulfoplanaceae</taxon>
        <taxon>Desulfoplanes</taxon>
    </lineage>
</organism>
<dbReference type="OrthoDB" id="9767721at2"/>
<dbReference type="GO" id="GO:0051301">
    <property type="term" value="P:cell division"/>
    <property type="evidence" value="ECO:0007669"/>
    <property type="project" value="UniProtKB-KW"/>
</dbReference>
<evidence type="ECO:0000256" key="9">
    <source>
        <dbReference type="ARBA" id="ARBA00023235"/>
    </source>
</evidence>
<evidence type="ECO:0000259" key="15">
    <source>
        <dbReference type="Pfam" id="PF05698"/>
    </source>
</evidence>
<dbReference type="GO" id="GO:0005737">
    <property type="term" value="C:cytoplasm"/>
    <property type="evidence" value="ECO:0007669"/>
    <property type="project" value="UniProtKB-SubCell"/>
</dbReference>
<comment type="function">
    <text evidence="12">Involved in protein export. Acts as a chaperone by maintaining the newly synthesized protein in an open conformation. Functions as a peptidyl-prolyl cis-trans isomerase.</text>
</comment>
<feature type="domain" description="Trigger factor C-terminal" evidence="15">
    <location>
        <begin position="266"/>
        <end position="422"/>
    </location>
</feature>
<dbReference type="PANTHER" id="PTHR30560">
    <property type="entry name" value="TRIGGER FACTOR CHAPERONE AND PEPTIDYL-PROLYL CIS/TRANS ISOMERASE"/>
    <property type="match status" value="1"/>
</dbReference>
<keyword evidence="5 12" id="KW-0963">Cytoplasm</keyword>
<dbReference type="GO" id="GO:0051083">
    <property type="term" value="P:'de novo' cotranslational protein folding"/>
    <property type="evidence" value="ECO:0007669"/>
    <property type="project" value="TreeGrafter"/>
</dbReference>
<dbReference type="SUPFAM" id="SSF102735">
    <property type="entry name" value="Trigger factor ribosome-binding domain"/>
    <property type="match status" value="1"/>
</dbReference>
<evidence type="ECO:0000256" key="10">
    <source>
        <dbReference type="ARBA" id="ARBA00023306"/>
    </source>
</evidence>
<evidence type="ECO:0000256" key="11">
    <source>
        <dbReference type="ARBA" id="ARBA00029986"/>
    </source>
</evidence>
<dbReference type="Gene3D" id="1.10.3120.10">
    <property type="entry name" value="Trigger factor, C-terminal domain"/>
    <property type="match status" value="1"/>
</dbReference>
<dbReference type="PIRSF" id="PIRSF003095">
    <property type="entry name" value="Trigger_factor"/>
    <property type="match status" value="1"/>
</dbReference>
<dbReference type="EMBL" id="BDFE01000007">
    <property type="protein sequence ID" value="GAU07732.1"/>
    <property type="molecule type" value="Genomic_DNA"/>
</dbReference>
<dbReference type="SUPFAM" id="SSF109998">
    <property type="entry name" value="Triger factor/SurA peptide-binding domain-like"/>
    <property type="match status" value="1"/>
</dbReference>
<evidence type="ECO:0000256" key="8">
    <source>
        <dbReference type="ARBA" id="ARBA00023186"/>
    </source>
</evidence>
<dbReference type="FunFam" id="3.10.50.40:FF:000001">
    <property type="entry name" value="Trigger factor"/>
    <property type="match status" value="1"/>
</dbReference>
<dbReference type="GO" id="GO:0015031">
    <property type="term" value="P:protein transport"/>
    <property type="evidence" value="ECO:0007669"/>
    <property type="project" value="UniProtKB-UniRule"/>
</dbReference>
<accession>A0A194AC57</accession>
<dbReference type="PANTHER" id="PTHR30560:SF3">
    <property type="entry name" value="TRIGGER FACTOR-LIKE PROTEIN TIG, CHLOROPLASTIC"/>
    <property type="match status" value="1"/>
</dbReference>
<dbReference type="InterPro" id="IPR005215">
    <property type="entry name" value="Trig_fac"/>
</dbReference>
<gene>
    <name evidence="12" type="primary">tig</name>
    <name evidence="16" type="ORF">DPF_0429</name>
</gene>
<dbReference type="InterPro" id="IPR008881">
    <property type="entry name" value="Trigger_fac_ribosome-bd_bac"/>
</dbReference>
<dbReference type="InterPro" id="IPR027304">
    <property type="entry name" value="Trigger_fact/SurA_dom_sf"/>
</dbReference>
<feature type="domain" description="PPIase FKBP-type" evidence="13">
    <location>
        <begin position="160"/>
        <end position="242"/>
    </location>
</feature>
<evidence type="ECO:0000313" key="16">
    <source>
        <dbReference type="EMBL" id="GAU07732.1"/>
    </source>
</evidence>
<dbReference type="Proteomes" id="UP000095200">
    <property type="component" value="Unassembled WGS sequence"/>
</dbReference>
<evidence type="ECO:0000259" key="13">
    <source>
        <dbReference type="Pfam" id="PF00254"/>
    </source>
</evidence>
<dbReference type="Pfam" id="PF05697">
    <property type="entry name" value="Trigger_N"/>
    <property type="match status" value="1"/>
</dbReference>
<evidence type="ECO:0000313" key="17">
    <source>
        <dbReference type="Proteomes" id="UP000095200"/>
    </source>
</evidence>
<dbReference type="STRING" id="1592317.DPF_0429"/>
<dbReference type="Gene3D" id="3.10.50.40">
    <property type="match status" value="1"/>
</dbReference>
<evidence type="ECO:0000256" key="3">
    <source>
        <dbReference type="ARBA" id="ARBA00013194"/>
    </source>
</evidence>
<dbReference type="InterPro" id="IPR037041">
    <property type="entry name" value="Trigger_fac_C_sf"/>
</dbReference>
<evidence type="ECO:0000256" key="1">
    <source>
        <dbReference type="ARBA" id="ARBA00000971"/>
    </source>
</evidence>
<proteinExistence type="inferred from homology"/>
<comment type="catalytic activity">
    <reaction evidence="1 12">
        <text>[protein]-peptidylproline (omega=180) = [protein]-peptidylproline (omega=0)</text>
        <dbReference type="Rhea" id="RHEA:16237"/>
        <dbReference type="Rhea" id="RHEA-COMP:10747"/>
        <dbReference type="Rhea" id="RHEA-COMP:10748"/>
        <dbReference type="ChEBI" id="CHEBI:83833"/>
        <dbReference type="ChEBI" id="CHEBI:83834"/>
        <dbReference type="EC" id="5.2.1.8"/>
    </reaction>
</comment>
<dbReference type="GO" id="GO:0044183">
    <property type="term" value="F:protein folding chaperone"/>
    <property type="evidence" value="ECO:0007669"/>
    <property type="project" value="TreeGrafter"/>
</dbReference>
<dbReference type="InterPro" id="IPR036611">
    <property type="entry name" value="Trigger_fac_ribosome-bd_sf"/>
</dbReference>
<name>A0A194AC57_9BACT</name>
<comment type="domain">
    <text evidence="12">Consists of 3 domains; the N-terminus binds the ribosome, the middle domain has PPIase activity, while the C-terminus has intrinsic chaperone activity on its own.</text>
</comment>
<comment type="caution">
    <text evidence="16">The sequence shown here is derived from an EMBL/GenBank/DDBJ whole genome shotgun (WGS) entry which is preliminary data.</text>
</comment>
<evidence type="ECO:0000256" key="4">
    <source>
        <dbReference type="ARBA" id="ARBA00016902"/>
    </source>
</evidence>
<dbReference type="InterPro" id="IPR046357">
    <property type="entry name" value="PPIase_dom_sf"/>
</dbReference>
<sequence length="450" mass="50932">MEYTVEEVSPVKRTVNVVVPEEEVNASIQATIALYRRDVEIKGFRKGKVPAAIIEGRYGKKLYSEATQDLLNYHINTILNEMEVTPLGRLDMNPKGAELLEKGKPYEYSFSFEVVPSFDLPEYKGLAVEEEEVVIKPEEVDQVLERMRENSATLTRVDEPRTAQNGDVVMIDFQGYKDGEPLETVKAENFELRLGEGSALESFEAIVTKLKAGEEGSGIVVFPEDFLNKDLAGQEVEMKVTLHAIKTKKLPELNDAFASHAGGCSTMDELRDMITKSYERSRKDLHKSAAQKKLLDELKSQVEFELPPVLVEAHIDQKVETLRQRTEQQGKSLESLGKTPEELREQFREECEDIVKSEIFLMAVAEEEEIKVDPQEVDFMLQKMAMQTGQDFNALKDYYEQNNLMVPLRDRVLQDKAMDLIYEHANVTIVPGEEALAPETSQEAGDEDDA</sequence>
<dbReference type="RefSeq" id="WP_069857314.1">
    <property type="nucleotide sequence ID" value="NZ_BDFE01000007.1"/>
</dbReference>
<evidence type="ECO:0000256" key="5">
    <source>
        <dbReference type="ARBA" id="ARBA00022490"/>
    </source>
</evidence>
<comment type="similarity">
    <text evidence="2 12">Belongs to the FKBP-type PPIase family. Tig subfamily.</text>
</comment>